<dbReference type="PANTHER" id="PTHR43221">
    <property type="entry name" value="PROTEASE HTPX"/>
    <property type="match status" value="1"/>
</dbReference>
<dbReference type="HOGENOM" id="CLU_022479_0_0_3"/>
<accession>E0U929</accession>
<evidence type="ECO:0000259" key="14">
    <source>
        <dbReference type="Pfam" id="PF01435"/>
    </source>
</evidence>
<keyword evidence="7" id="KW-0378">Hydrolase</keyword>
<evidence type="ECO:0000256" key="2">
    <source>
        <dbReference type="ARBA" id="ARBA00004651"/>
    </source>
</evidence>
<feature type="transmembrane region" description="Helical" evidence="13">
    <location>
        <begin position="114"/>
        <end position="135"/>
    </location>
</feature>
<evidence type="ECO:0000256" key="1">
    <source>
        <dbReference type="ARBA" id="ARBA00001947"/>
    </source>
</evidence>
<dbReference type="KEGG" id="cyj:Cyan7822_4250"/>
<evidence type="ECO:0000256" key="8">
    <source>
        <dbReference type="ARBA" id="ARBA00022833"/>
    </source>
</evidence>
<dbReference type="GO" id="GO:0004222">
    <property type="term" value="F:metalloendopeptidase activity"/>
    <property type="evidence" value="ECO:0007669"/>
    <property type="project" value="InterPro"/>
</dbReference>
<dbReference type="GO" id="GO:0046872">
    <property type="term" value="F:metal ion binding"/>
    <property type="evidence" value="ECO:0007669"/>
    <property type="project" value="UniProtKB-KW"/>
</dbReference>
<protein>
    <recommendedName>
        <fullName evidence="14">Peptidase M48 domain-containing protein</fullName>
    </recommendedName>
</protein>
<evidence type="ECO:0000256" key="5">
    <source>
        <dbReference type="ARBA" id="ARBA00022692"/>
    </source>
</evidence>
<dbReference type="AlphaFoldDB" id="E0U929"/>
<reference evidence="16" key="1">
    <citation type="journal article" date="2011" name="MBio">
        <title>Novel metabolic attributes of the genus Cyanothece, comprising a group of unicellular nitrogen-fixing Cyanobacteria.</title>
        <authorList>
            <person name="Bandyopadhyay A."/>
            <person name="Elvitigala T."/>
            <person name="Welsh E."/>
            <person name="Stockel J."/>
            <person name="Liberton M."/>
            <person name="Min H."/>
            <person name="Sherman L.A."/>
            <person name="Pakrasi H.B."/>
        </authorList>
    </citation>
    <scope>NUCLEOTIDE SEQUENCE [LARGE SCALE GENOMIC DNA]</scope>
    <source>
        <strain evidence="16">PCC 7822</strain>
    </source>
</reference>
<evidence type="ECO:0000256" key="7">
    <source>
        <dbReference type="ARBA" id="ARBA00022801"/>
    </source>
</evidence>
<evidence type="ECO:0000256" key="11">
    <source>
        <dbReference type="ARBA" id="ARBA00023136"/>
    </source>
</evidence>
<dbReference type="eggNOG" id="COG0501">
    <property type="taxonomic scope" value="Bacteria"/>
</dbReference>
<evidence type="ECO:0000313" key="16">
    <source>
        <dbReference type="Proteomes" id="UP000008206"/>
    </source>
</evidence>
<dbReference type="Gene3D" id="3.30.2010.10">
    <property type="entry name" value="Metalloproteases ('zincins'), catalytic domain"/>
    <property type="match status" value="1"/>
</dbReference>
<keyword evidence="11 13" id="KW-0472">Membrane</keyword>
<dbReference type="RefSeq" id="WP_013324231.1">
    <property type="nucleotide sequence ID" value="NC_014501.1"/>
</dbReference>
<organism evidence="15 16">
    <name type="scientific">Gloeothece verrucosa (strain PCC 7822)</name>
    <name type="common">Cyanothece sp. (strain PCC 7822)</name>
    <dbReference type="NCBI Taxonomy" id="497965"/>
    <lineage>
        <taxon>Bacteria</taxon>
        <taxon>Bacillati</taxon>
        <taxon>Cyanobacteriota</taxon>
        <taxon>Cyanophyceae</taxon>
        <taxon>Oscillatoriophycideae</taxon>
        <taxon>Chroococcales</taxon>
        <taxon>Aphanothecaceae</taxon>
        <taxon>Gloeothece</taxon>
        <taxon>Gloeothece verrucosa</taxon>
    </lineage>
</organism>
<feature type="transmembrane region" description="Helical" evidence="13">
    <location>
        <begin position="62"/>
        <end position="83"/>
    </location>
</feature>
<name>E0U929_GLOV7</name>
<dbReference type="EMBL" id="CP002198">
    <property type="protein sequence ID" value="ADN16168.1"/>
    <property type="molecule type" value="Genomic_DNA"/>
</dbReference>
<gene>
    <name evidence="15" type="ordered locus">Cyan7822_4250</name>
</gene>
<dbReference type="OrthoDB" id="15218at2"/>
<keyword evidence="6" id="KW-0479">Metal-binding</keyword>
<dbReference type="Pfam" id="PF01435">
    <property type="entry name" value="Peptidase_M48"/>
    <property type="match status" value="1"/>
</dbReference>
<feature type="transmembrane region" description="Helical" evidence="13">
    <location>
        <begin position="668"/>
        <end position="688"/>
    </location>
</feature>
<feature type="transmembrane region" description="Helical" evidence="13">
    <location>
        <begin position="473"/>
        <end position="493"/>
    </location>
</feature>
<feature type="transmembrane region" description="Helical" evidence="13">
    <location>
        <begin position="430"/>
        <end position="453"/>
    </location>
</feature>
<keyword evidence="10" id="KW-0482">Metalloprotease</keyword>
<evidence type="ECO:0000256" key="6">
    <source>
        <dbReference type="ARBA" id="ARBA00022723"/>
    </source>
</evidence>
<keyword evidence="9 13" id="KW-1133">Transmembrane helix</keyword>
<evidence type="ECO:0000256" key="13">
    <source>
        <dbReference type="SAM" id="Phobius"/>
    </source>
</evidence>
<keyword evidence="3" id="KW-1003">Cell membrane</keyword>
<feature type="compositionally biased region" description="Basic and acidic residues" evidence="12">
    <location>
        <begin position="1"/>
        <end position="13"/>
    </location>
</feature>
<comment type="cofactor">
    <cofactor evidence="1">
        <name>Zn(2+)</name>
        <dbReference type="ChEBI" id="CHEBI:29105"/>
    </cofactor>
</comment>
<sequence length="691" mass="78637">MENEENSLKKPSDSHLIPENTQINSEKADNSTTNPEENPSKRQWRNAEGAASKRKMKPPSKIRLWGIMLATPIAVFWVFYWTLKWLMNLVNFISVKIQNLGNRELINIYEISPISAGIFLIILGIIAPFLLEAILKYTYHPSPFSLSKLAEKSPLSGKLLQQYAQKRSIPLPSLKLLSTSYPVVLTYGNHPRNTCIVISEGLLNQLTNEEIATIYGTQLGHLINKDVILMSALAALLQLPYCLYSCSARAANQVKLPILPQILGFLSTVCYGIYQFWRLPALWLSRQRMIDSDHGSIQLTQNPNALCRALLKISIGISQNIEQQGYIPPLLDSFSFLLPLEPRQVMSLGSLAANIPYESVLHWDCTNPYRHWLSLLDSHPLLGERLYLLGRYAKFWNLDTELELNEYRPSWQTKSELWGKLAKSYQALPILAAAFLYALGFGVILRILFWLIGKYSHQLDLKSLSWLDTAYPVLNAWGVWLWIIGIIIGIFLFSDHHPHIFAGVIFLKIFMSLIQYWSRGRLIWFDSIDPLFNACCLIILSFSLIIWLNRYFPDPKKTPLLTDPSVADLLSDSEAVPAQAKLVRISGILLGYPKINQWLGQELILQTTTGLIKLKFMGLIGNIIPWYLYPKPLIKKPVTVQGWFRRGSIPVIEIETLKPIRGKTLRSGATHFIFLLIVISALWGTHLIRTH</sequence>
<feature type="transmembrane region" description="Helical" evidence="13">
    <location>
        <begin position="530"/>
        <end position="548"/>
    </location>
</feature>
<dbReference type="Proteomes" id="UP000008206">
    <property type="component" value="Chromosome"/>
</dbReference>
<dbReference type="InterPro" id="IPR001915">
    <property type="entry name" value="Peptidase_M48"/>
</dbReference>
<feature type="transmembrane region" description="Helical" evidence="13">
    <location>
        <begin position="500"/>
        <end position="518"/>
    </location>
</feature>
<comment type="subcellular location">
    <subcellularLocation>
        <location evidence="2">Cell membrane</location>
        <topology evidence="2">Multi-pass membrane protein</topology>
    </subcellularLocation>
</comment>
<evidence type="ECO:0000313" key="15">
    <source>
        <dbReference type="EMBL" id="ADN16168.1"/>
    </source>
</evidence>
<keyword evidence="5 13" id="KW-0812">Transmembrane</keyword>
<dbReference type="GO" id="GO:0006508">
    <property type="term" value="P:proteolysis"/>
    <property type="evidence" value="ECO:0007669"/>
    <property type="project" value="UniProtKB-KW"/>
</dbReference>
<keyword evidence="16" id="KW-1185">Reference proteome</keyword>
<evidence type="ECO:0000256" key="3">
    <source>
        <dbReference type="ARBA" id="ARBA00022475"/>
    </source>
</evidence>
<evidence type="ECO:0000256" key="4">
    <source>
        <dbReference type="ARBA" id="ARBA00022670"/>
    </source>
</evidence>
<evidence type="ECO:0000256" key="9">
    <source>
        <dbReference type="ARBA" id="ARBA00022989"/>
    </source>
</evidence>
<feature type="domain" description="Peptidase M48" evidence="14">
    <location>
        <begin position="186"/>
        <end position="387"/>
    </location>
</feature>
<dbReference type="InterPro" id="IPR050083">
    <property type="entry name" value="HtpX_protease"/>
</dbReference>
<evidence type="ECO:0000256" key="12">
    <source>
        <dbReference type="SAM" id="MobiDB-lite"/>
    </source>
</evidence>
<dbReference type="PANTHER" id="PTHR43221:SF1">
    <property type="entry name" value="PROTEASE HTPX"/>
    <property type="match status" value="1"/>
</dbReference>
<feature type="region of interest" description="Disordered" evidence="12">
    <location>
        <begin position="1"/>
        <end position="55"/>
    </location>
</feature>
<proteinExistence type="predicted"/>
<feature type="compositionally biased region" description="Polar residues" evidence="12">
    <location>
        <begin position="19"/>
        <end position="37"/>
    </location>
</feature>
<dbReference type="GO" id="GO:0005886">
    <property type="term" value="C:plasma membrane"/>
    <property type="evidence" value="ECO:0007669"/>
    <property type="project" value="UniProtKB-SubCell"/>
</dbReference>
<dbReference type="STRING" id="497965.Cyan7822_4250"/>
<keyword evidence="4" id="KW-0645">Protease</keyword>
<keyword evidence="8" id="KW-0862">Zinc</keyword>
<evidence type="ECO:0000256" key="10">
    <source>
        <dbReference type="ARBA" id="ARBA00023049"/>
    </source>
</evidence>